<evidence type="ECO:0000313" key="2">
    <source>
        <dbReference type="EMBL" id="CAL8092593.1"/>
    </source>
</evidence>
<feature type="transmembrane region" description="Helical" evidence="1">
    <location>
        <begin position="139"/>
        <end position="163"/>
    </location>
</feature>
<keyword evidence="1" id="KW-1133">Transmembrane helix</keyword>
<evidence type="ECO:0008006" key="4">
    <source>
        <dbReference type="Google" id="ProtNLM"/>
    </source>
</evidence>
<comment type="caution">
    <text evidence="2">The sequence shown here is derived from an EMBL/GenBank/DDBJ whole genome shotgun (WGS) entry which is preliminary data.</text>
</comment>
<organism evidence="2 3">
    <name type="scientific">Orchesella dallaii</name>
    <dbReference type="NCBI Taxonomy" id="48710"/>
    <lineage>
        <taxon>Eukaryota</taxon>
        <taxon>Metazoa</taxon>
        <taxon>Ecdysozoa</taxon>
        <taxon>Arthropoda</taxon>
        <taxon>Hexapoda</taxon>
        <taxon>Collembola</taxon>
        <taxon>Entomobryomorpha</taxon>
        <taxon>Entomobryoidea</taxon>
        <taxon>Orchesellidae</taxon>
        <taxon>Orchesellinae</taxon>
        <taxon>Orchesella</taxon>
    </lineage>
</organism>
<feature type="transmembrane region" description="Helical" evidence="1">
    <location>
        <begin position="46"/>
        <end position="65"/>
    </location>
</feature>
<evidence type="ECO:0000256" key="1">
    <source>
        <dbReference type="SAM" id="Phobius"/>
    </source>
</evidence>
<feature type="transmembrane region" description="Helical" evidence="1">
    <location>
        <begin position="305"/>
        <end position="323"/>
    </location>
</feature>
<keyword evidence="1" id="KW-0472">Membrane</keyword>
<gene>
    <name evidence="2" type="ORF">ODALV1_LOCUS8270</name>
</gene>
<name>A0ABP1QBI2_9HEXA</name>
<proteinExistence type="predicted"/>
<sequence length="391" mass="45997">MITPRFLRALSIYLRITSRYLYAIPYEVTGTGSNMKLQMCKDSKNFFWFHVNFSIQCETMIYSFLRLCQMHVTGAYGDSIHPYVIHAFNMVGFGYPVYLQLYLMFYGKDFCNYFNQSVAYDQALRERYWKQKRKKSLDFLEASSSCVILFVYFQGVCFALYSLMKPSKPFFHCSLLMELGWPMWMQIPVKVYECYMFINCWHVIVSLWVTLLGASYPIARWPMELIDTKLNPDPNFVRKTKEELRTDSCSLPTYRSLYLLVCRLNDVAKIWIVGVSFFVGKFVGIYMAFATFKLGMEMTIPLKEYLAYPTSCFFLVILFALAAPEAEKVHITSDEYITKMKCQKTKILRRESSSLRHMAIWVYDFFCFERGTFSEVMYDSINEVGDLIISF</sequence>
<feature type="transmembrane region" description="Helical" evidence="1">
    <location>
        <begin position="270"/>
        <end position="293"/>
    </location>
</feature>
<protein>
    <recommendedName>
        <fullName evidence="4">Gustatory receptor</fullName>
    </recommendedName>
</protein>
<dbReference type="Proteomes" id="UP001642540">
    <property type="component" value="Unassembled WGS sequence"/>
</dbReference>
<evidence type="ECO:0000313" key="3">
    <source>
        <dbReference type="Proteomes" id="UP001642540"/>
    </source>
</evidence>
<accession>A0ABP1QBI2</accession>
<feature type="transmembrane region" description="Helical" evidence="1">
    <location>
        <begin position="194"/>
        <end position="219"/>
    </location>
</feature>
<keyword evidence="3" id="KW-1185">Reference proteome</keyword>
<keyword evidence="1" id="KW-0812">Transmembrane</keyword>
<reference evidence="2 3" key="1">
    <citation type="submission" date="2024-08" db="EMBL/GenBank/DDBJ databases">
        <authorList>
            <person name="Cucini C."/>
            <person name="Frati F."/>
        </authorList>
    </citation>
    <scope>NUCLEOTIDE SEQUENCE [LARGE SCALE GENOMIC DNA]</scope>
</reference>
<feature type="transmembrane region" description="Helical" evidence="1">
    <location>
        <begin position="85"/>
        <end position="105"/>
    </location>
</feature>
<dbReference type="EMBL" id="CAXLJM020000025">
    <property type="protein sequence ID" value="CAL8092593.1"/>
    <property type="molecule type" value="Genomic_DNA"/>
</dbReference>